<reference evidence="2 3" key="1">
    <citation type="submission" date="2016-10" db="EMBL/GenBank/DDBJ databases">
        <authorList>
            <person name="de Groot N.N."/>
        </authorList>
    </citation>
    <scope>NUCLEOTIDE SEQUENCE [LARGE SCALE GENOMIC DNA]</scope>
    <source>
        <strain evidence="2 3">DSM 19073</strain>
    </source>
</reference>
<proteinExistence type="predicted"/>
<feature type="region of interest" description="Disordered" evidence="1">
    <location>
        <begin position="1"/>
        <end position="60"/>
    </location>
</feature>
<accession>A0A1I3GRW5</accession>
<organism evidence="2 3">
    <name type="scientific">Jannaschia pohangensis</name>
    <dbReference type="NCBI Taxonomy" id="390807"/>
    <lineage>
        <taxon>Bacteria</taxon>
        <taxon>Pseudomonadati</taxon>
        <taxon>Pseudomonadota</taxon>
        <taxon>Alphaproteobacteria</taxon>
        <taxon>Rhodobacterales</taxon>
        <taxon>Roseobacteraceae</taxon>
        <taxon>Jannaschia</taxon>
    </lineage>
</organism>
<evidence type="ECO:0000313" key="2">
    <source>
        <dbReference type="EMBL" id="SFI26248.1"/>
    </source>
</evidence>
<dbReference type="AlphaFoldDB" id="A0A1I3GRW5"/>
<dbReference type="STRING" id="390807.SAMN04488095_0308"/>
<evidence type="ECO:0000313" key="3">
    <source>
        <dbReference type="Proteomes" id="UP000199110"/>
    </source>
</evidence>
<protein>
    <submittedName>
        <fullName evidence="2">Uncharacterized protein</fullName>
    </submittedName>
</protein>
<sequence>MTDTPRKTTHHDIPTKGFGPSGATPKPEKEGGKYDKPSRPSEDFAIDEQRLRRLKTPPKS</sequence>
<dbReference type="RefSeq" id="WP_092776406.1">
    <property type="nucleotide sequence ID" value="NZ_FORA01000001.1"/>
</dbReference>
<keyword evidence="3" id="KW-1185">Reference proteome</keyword>
<dbReference type="OrthoDB" id="7659339at2"/>
<dbReference type="EMBL" id="FORA01000001">
    <property type="protein sequence ID" value="SFI26248.1"/>
    <property type="molecule type" value="Genomic_DNA"/>
</dbReference>
<feature type="compositionally biased region" description="Basic and acidic residues" evidence="1">
    <location>
        <begin position="1"/>
        <end position="14"/>
    </location>
</feature>
<dbReference type="Proteomes" id="UP000199110">
    <property type="component" value="Unassembled WGS sequence"/>
</dbReference>
<evidence type="ECO:0000256" key="1">
    <source>
        <dbReference type="SAM" id="MobiDB-lite"/>
    </source>
</evidence>
<feature type="compositionally biased region" description="Basic and acidic residues" evidence="1">
    <location>
        <begin position="26"/>
        <end position="51"/>
    </location>
</feature>
<name>A0A1I3GRW5_9RHOB</name>
<gene>
    <name evidence="2" type="ORF">SAMN04488095_0308</name>
</gene>